<dbReference type="Pfam" id="PF20209">
    <property type="entry name" value="DUF6570"/>
    <property type="match status" value="1"/>
</dbReference>
<gene>
    <name evidence="2" type="ORF">K435DRAFT_623467</name>
</gene>
<proteinExistence type="predicted"/>
<reference evidence="2 3" key="1">
    <citation type="journal article" date="2019" name="Nat. Ecol. Evol.">
        <title>Megaphylogeny resolves global patterns of mushroom evolution.</title>
        <authorList>
            <person name="Varga T."/>
            <person name="Krizsan K."/>
            <person name="Foldi C."/>
            <person name="Dima B."/>
            <person name="Sanchez-Garcia M."/>
            <person name="Sanchez-Ramirez S."/>
            <person name="Szollosi G.J."/>
            <person name="Szarkandi J.G."/>
            <person name="Papp V."/>
            <person name="Albert L."/>
            <person name="Andreopoulos W."/>
            <person name="Angelini C."/>
            <person name="Antonin V."/>
            <person name="Barry K.W."/>
            <person name="Bougher N.L."/>
            <person name="Buchanan P."/>
            <person name="Buyck B."/>
            <person name="Bense V."/>
            <person name="Catcheside P."/>
            <person name="Chovatia M."/>
            <person name="Cooper J."/>
            <person name="Damon W."/>
            <person name="Desjardin D."/>
            <person name="Finy P."/>
            <person name="Geml J."/>
            <person name="Haridas S."/>
            <person name="Hughes K."/>
            <person name="Justo A."/>
            <person name="Karasinski D."/>
            <person name="Kautmanova I."/>
            <person name="Kiss B."/>
            <person name="Kocsube S."/>
            <person name="Kotiranta H."/>
            <person name="LaButti K.M."/>
            <person name="Lechner B.E."/>
            <person name="Liimatainen K."/>
            <person name="Lipzen A."/>
            <person name="Lukacs Z."/>
            <person name="Mihaltcheva S."/>
            <person name="Morgado L.N."/>
            <person name="Niskanen T."/>
            <person name="Noordeloos M.E."/>
            <person name="Ohm R.A."/>
            <person name="Ortiz-Santana B."/>
            <person name="Ovrebo C."/>
            <person name="Racz N."/>
            <person name="Riley R."/>
            <person name="Savchenko A."/>
            <person name="Shiryaev A."/>
            <person name="Soop K."/>
            <person name="Spirin V."/>
            <person name="Szebenyi C."/>
            <person name="Tomsovsky M."/>
            <person name="Tulloss R.E."/>
            <person name="Uehling J."/>
            <person name="Grigoriev I.V."/>
            <person name="Vagvolgyi C."/>
            <person name="Papp T."/>
            <person name="Martin F.M."/>
            <person name="Miettinen O."/>
            <person name="Hibbett D.S."/>
            <person name="Nagy L.G."/>
        </authorList>
    </citation>
    <scope>NUCLEOTIDE SEQUENCE [LARGE SCALE GENOMIC DNA]</scope>
    <source>
        <strain evidence="2 3">CBS 962.96</strain>
    </source>
</reference>
<dbReference type="AlphaFoldDB" id="A0A4V4HBW9"/>
<accession>A0A4V4HBW9</accession>
<feature type="domain" description="DUF6570" evidence="1">
    <location>
        <begin position="2"/>
        <end position="49"/>
    </location>
</feature>
<keyword evidence="3" id="KW-1185">Reference proteome</keyword>
<sequence length="171" mass="18749">EICVILVGSPNTEVTIDTLAKTPLLVRCSKIIAALTWLKLHNPLYFDLDLETVISNAAQYPDHGIPIPLASVIRTNANAEGSSYTHQANAEQFHDNVSHLGMPSSTVVDADHVDSTYKTQKLNAISRLKSGTEPFIKFPSGSVPLPTRNNPKLFGYLWPTLFPYGVGMMEN</sequence>
<evidence type="ECO:0000313" key="2">
    <source>
        <dbReference type="EMBL" id="THU80915.1"/>
    </source>
</evidence>
<dbReference type="EMBL" id="ML179859">
    <property type="protein sequence ID" value="THU80915.1"/>
    <property type="molecule type" value="Genomic_DNA"/>
</dbReference>
<protein>
    <recommendedName>
        <fullName evidence="1">DUF6570 domain-containing protein</fullName>
    </recommendedName>
</protein>
<organism evidence="2 3">
    <name type="scientific">Dendrothele bispora (strain CBS 962.96)</name>
    <dbReference type="NCBI Taxonomy" id="1314807"/>
    <lineage>
        <taxon>Eukaryota</taxon>
        <taxon>Fungi</taxon>
        <taxon>Dikarya</taxon>
        <taxon>Basidiomycota</taxon>
        <taxon>Agaricomycotina</taxon>
        <taxon>Agaricomycetes</taxon>
        <taxon>Agaricomycetidae</taxon>
        <taxon>Agaricales</taxon>
        <taxon>Agaricales incertae sedis</taxon>
        <taxon>Dendrothele</taxon>
    </lineage>
</organism>
<evidence type="ECO:0000259" key="1">
    <source>
        <dbReference type="Pfam" id="PF20209"/>
    </source>
</evidence>
<feature type="non-terminal residue" evidence="2">
    <location>
        <position position="1"/>
    </location>
</feature>
<dbReference type="InterPro" id="IPR046700">
    <property type="entry name" value="DUF6570"/>
</dbReference>
<feature type="non-terminal residue" evidence="2">
    <location>
        <position position="171"/>
    </location>
</feature>
<name>A0A4V4HBW9_DENBC</name>
<dbReference type="OrthoDB" id="3257061at2759"/>
<dbReference type="Proteomes" id="UP000297245">
    <property type="component" value="Unassembled WGS sequence"/>
</dbReference>
<evidence type="ECO:0000313" key="3">
    <source>
        <dbReference type="Proteomes" id="UP000297245"/>
    </source>
</evidence>